<organism evidence="2 3">
    <name type="scientific">Malassezia obtusa</name>
    <dbReference type="NCBI Taxonomy" id="76774"/>
    <lineage>
        <taxon>Eukaryota</taxon>
        <taxon>Fungi</taxon>
        <taxon>Dikarya</taxon>
        <taxon>Basidiomycota</taxon>
        <taxon>Ustilaginomycotina</taxon>
        <taxon>Malasseziomycetes</taxon>
        <taxon>Malasseziales</taxon>
        <taxon>Malasseziaceae</taxon>
        <taxon>Malassezia</taxon>
    </lineage>
</organism>
<dbReference type="InterPro" id="IPR023213">
    <property type="entry name" value="CAT-like_dom_sf"/>
</dbReference>
<dbReference type="Proteomes" id="UP001214603">
    <property type="component" value="Chromosome 1"/>
</dbReference>
<dbReference type="PANTHER" id="PTHR42034:SF2">
    <property type="entry name" value="ACYL-COA-DEPENDENT ACYLTRANSFERASE MAC1"/>
    <property type="match status" value="1"/>
</dbReference>
<accession>A0AAF0DYB9</accession>
<name>A0AAF0DYB9_9BASI</name>
<reference evidence="2" key="1">
    <citation type="submission" date="2023-03" db="EMBL/GenBank/DDBJ databases">
        <title>Mating type loci evolution in Malassezia.</title>
        <authorList>
            <person name="Coelho M.A."/>
        </authorList>
    </citation>
    <scope>NUCLEOTIDE SEQUENCE</scope>
    <source>
        <strain evidence="2">CBS 7876</strain>
    </source>
</reference>
<dbReference type="PANTHER" id="PTHR42034">
    <property type="entry name" value="CHROMOSOME 7, WHOLE GENOME SHOTGUN SEQUENCE-RELATED"/>
    <property type="match status" value="1"/>
</dbReference>
<evidence type="ECO:0000313" key="3">
    <source>
        <dbReference type="Proteomes" id="UP001214603"/>
    </source>
</evidence>
<evidence type="ECO:0000256" key="1">
    <source>
        <dbReference type="SAM" id="MobiDB-lite"/>
    </source>
</evidence>
<evidence type="ECO:0000313" key="2">
    <source>
        <dbReference type="EMBL" id="WFD01830.1"/>
    </source>
</evidence>
<gene>
    <name evidence="2" type="ORF">MOBT1_000510</name>
</gene>
<dbReference type="EMBL" id="CP119934">
    <property type="protein sequence ID" value="WFD01830.1"/>
    <property type="molecule type" value="Genomic_DNA"/>
</dbReference>
<proteinExistence type="predicted"/>
<dbReference type="AlphaFoldDB" id="A0AAF0DYB9"/>
<sequence>MTDPTPPDAPARRNSGESSSTAGTPTAELDFSLTIPSPFSEEMGPYRLHRDNFQWREVSPDCHRRGLWGGEMYQERRAHGTGRADDMITGTLLQIPHTLDPEKFIDLFTLACIHLRFRFPILAVTIELGLLPIPILPSLVYHTTDYAGIEAWANEAVVVHRPSTAEEKLQSIEERAEIVRSQLTLQPLDVARCAKVTHLVLSGNGDQVAVLVYSAHAISDAHTELLVLRKELELINELVQAPYPLPRTHALHPAQLAWGEEVSRLPPCLHELYGVDIAAFEPAKGLATSGKLLRGYALSLDTGREHGDGLCPTHHTLVVLSPEESRSVYRAAKSQGWTVTHAVDAARHMAYMEMRRDYLEENRGKPIRETLHTNFLMPVDGRRRFVGPFAGKEFAGNATSGFVTIMPLHEPDFVPADVERKTYFWRKTRDLNQVQVFCKVADKLVHMYREADKEFIDTVEGITPLLMMGNLLSPDYPPHDLAPEGFSSVGILERILPNEHKLAGHAAPIRVLDWFVGLTMTRHIFSLQFSMHMWSFREQTHLSVIHSSHFSQAYTKKFLDFIKSTLLLFAEAYDPEAQTPPHLLDSCTCM</sequence>
<protein>
    <submittedName>
        <fullName evidence="2">Uncharacterized protein</fullName>
    </submittedName>
</protein>
<feature type="region of interest" description="Disordered" evidence="1">
    <location>
        <begin position="1"/>
        <end position="27"/>
    </location>
</feature>
<dbReference type="Gene3D" id="3.30.559.10">
    <property type="entry name" value="Chloramphenicol acetyltransferase-like domain"/>
    <property type="match status" value="1"/>
</dbReference>
<keyword evidence="3" id="KW-1185">Reference proteome</keyword>
<dbReference type="Gene3D" id="3.30.559.30">
    <property type="entry name" value="Nonribosomal peptide synthetase, condensation domain"/>
    <property type="match status" value="1"/>
</dbReference>